<dbReference type="InterPro" id="IPR002347">
    <property type="entry name" value="SDR_fam"/>
</dbReference>
<dbReference type="AlphaFoldDB" id="A0A2K2G5H0"/>
<dbReference type="SUPFAM" id="SSF51735">
    <property type="entry name" value="NAD(P)-binding Rossmann-fold domains"/>
    <property type="match status" value="1"/>
</dbReference>
<dbReference type="PRINTS" id="PR00081">
    <property type="entry name" value="GDHRDH"/>
</dbReference>
<accession>A0A2K2G5H0</accession>
<protein>
    <submittedName>
        <fullName evidence="2">Short-chain dehydrogenase</fullName>
    </submittedName>
</protein>
<sequence>MAFSLDQFRLDGRVAVVTGAGGRGNSIGRAYALGLANAGAAVVVADLNGDGAQAVADEIVASGGKALGVQVDVANEASTLAMAATACAQFGGIDILINNAALMVDISYDNCETVSLEAWNRAFAVNLNGALLCARAVVPSMRERNKAFGWGGRIINQTSGGAFPATGLYGISKLALVGLTTTLAKQFGRDGITCNAIAPGNVKSDAGKLLVPDDSPFIQFLDMTCALRARGEPDELVGTAIMLCSQAGQWITGQTIHVDGGWVLRP</sequence>
<dbReference type="InterPro" id="IPR036291">
    <property type="entry name" value="NAD(P)-bd_dom_sf"/>
</dbReference>
<dbReference type="PRINTS" id="PR00080">
    <property type="entry name" value="SDRFAMILY"/>
</dbReference>
<dbReference type="Gene3D" id="3.40.50.720">
    <property type="entry name" value="NAD(P)-binding Rossmann-like Domain"/>
    <property type="match status" value="1"/>
</dbReference>
<dbReference type="GO" id="GO:0016616">
    <property type="term" value="F:oxidoreductase activity, acting on the CH-OH group of donors, NAD or NADP as acceptor"/>
    <property type="evidence" value="ECO:0007669"/>
    <property type="project" value="TreeGrafter"/>
</dbReference>
<dbReference type="RefSeq" id="WP_103094221.1">
    <property type="nucleotide sequence ID" value="NZ_LYMM01000002.1"/>
</dbReference>
<dbReference type="PANTHER" id="PTHR42760:SF40">
    <property type="entry name" value="3-OXOACYL-[ACYL-CARRIER-PROTEIN] REDUCTASE, CHLOROPLASTIC"/>
    <property type="match status" value="1"/>
</dbReference>
<evidence type="ECO:0000313" key="2">
    <source>
        <dbReference type="EMBL" id="PNU06279.1"/>
    </source>
</evidence>
<evidence type="ECO:0000313" key="3">
    <source>
        <dbReference type="Proteomes" id="UP000236327"/>
    </source>
</evidence>
<dbReference type="InterPro" id="IPR020904">
    <property type="entry name" value="Sc_DH/Rdtase_CS"/>
</dbReference>
<comment type="similarity">
    <text evidence="1">Belongs to the short-chain dehydrogenases/reductases (SDR) family.</text>
</comment>
<dbReference type="EMBL" id="LYMM01000002">
    <property type="protein sequence ID" value="PNU06279.1"/>
    <property type="molecule type" value="Genomic_DNA"/>
</dbReference>
<comment type="caution">
    <text evidence="2">The sequence shown here is derived from an EMBL/GenBank/DDBJ whole genome shotgun (WGS) entry which is preliminary data.</text>
</comment>
<dbReference type="Pfam" id="PF13561">
    <property type="entry name" value="adh_short_C2"/>
    <property type="match status" value="1"/>
</dbReference>
<dbReference type="FunFam" id="3.40.50.720:FF:000084">
    <property type="entry name" value="Short-chain dehydrogenase reductase"/>
    <property type="match status" value="1"/>
</dbReference>
<gene>
    <name evidence="2" type="ORF">A8V01_01600</name>
</gene>
<dbReference type="PROSITE" id="PS00061">
    <property type="entry name" value="ADH_SHORT"/>
    <property type="match status" value="1"/>
</dbReference>
<name>A0A2K2G5H0_9SPHN</name>
<dbReference type="Proteomes" id="UP000236327">
    <property type="component" value="Unassembled WGS sequence"/>
</dbReference>
<organism evidence="2 3">
    <name type="scientific">Novosphingobium guangzhouense</name>
    <dbReference type="NCBI Taxonomy" id="1850347"/>
    <lineage>
        <taxon>Bacteria</taxon>
        <taxon>Pseudomonadati</taxon>
        <taxon>Pseudomonadota</taxon>
        <taxon>Alphaproteobacteria</taxon>
        <taxon>Sphingomonadales</taxon>
        <taxon>Sphingomonadaceae</taxon>
        <taxon>Novosphingobium</taxon>
    </lineage>
</organism>
<keyword evidence="3" id="KW-1185">Reference proteome</keyword>
<dbReference type="GO" id="GO:0030497">
    <property type="term" value="P:fatty acid elongation"/>
    <property type="evidence" value="ECO:0007669"/>
    <property type="project" value="TreeGrafter"/>
</dbReference>
<proteinExistence type="inferred from homology"/>
<dbReference type="OrthoDB" id="9780084at2"/>
<evidence type="ECO:0000256" key="1">
    <source>
        <dbReference type="ARBA" id="ARBA00006484"/>
    </source>
</evidence>
<reference evidence="2 3" key="1">
    <citation type="submission" date="2016-05" db="EMBL/GenBank/DDBJ databases">
        <title>Complete genome sequence of Novosphingobium guangzhouense SA925(T).</title>
        <authorList>
            <person name="Sha S."/>
        </authorList>
    </citation>
    <scope>NUCLEOTIDE SEQUENCE [LARGE SCALE GENOMIC DNA]</scope>
    <source>
        <strain evidence="2 3">SA925</strain>
    </source>
</reference>
<dbReference type="CDD" id="cd05233">
    <property type="entry name" value="SDR_c"/>
    <property type="match status" value="1"/>
</dbReference>
<dbReference type="PANTHER" id="PTHR42760">
    <property type="entry name" value="SHORT-CHAIN DEHYDROGENASES/REDUCTASES FAMILY MEMBER"/>
    <property type="match status" value="1"/>
</dbReference>